<evidence type="ECO:0000256" key="7">
    <source>
        <dbReference type="ARBA" id="ARBA00023237"/>
    </source>
</evidence>
<dbReference type="SUPFAM" id="SSF56935">
    <property type="entry name" value="Porins"/>
    <property type="match status" value="1"/>
</dbReference>
<gene>
    <name evidence="9" type="ORF">NR989_09290</name>
</gene>
<name>A0ABY8C8B0_9GAMM</name>
<dbReference type="PANTHER" id="PTHR35093">
    <property type="entry name" value="OUTER MEMBRANE PROTEIN NMB0088-RELATED"/>
    <property type="match status" value="1"/>
</dbReference>
<keyword evidence="6" id="KW-0472">Membrane</keyword>
<organism evidence="9 10">
    <name type="scientific">Thiomicrorhabdus lithotrophica</name>
    <dbReference type="NCBI Taxonomy" id="2949997"/>
    <lineage>
        <taxon>Bacteria</taxon>
        <taxon>Pseudomonadati</taxon>
        <taxon>Pseudomonadota</taxon>
        <taxon>Gammaproteobacteria</taxon>
        <taxon>Thiotrichales</taxon>
        <taxon>Piscirickettsiaceae</taxon>
        <taxon>Thiomicrorhabdus</taxon>
    </lineage>
</organism>
<reference evidence="9 10" key="1">
    <citation type="submission" date="2022-06" db="EMBL/GenBank/DDBJ databases">
        <title>Thiomicrohabdus sp. nov, an obligately chemolithoautotrophic, sulfur-oxidizing bacterium isolated from beach of Guanyin Mountain. Amoy.</title>
        <authorList>
            <person name="Zhu H."/>
        </authorList>
    </citation>
    <scope>NUCLEOTIDE SEQUENCE [LARGE SCALE GENOMIC DNA]</scope>
    <source>
        <strain evidence="9 10">XGS-01</strain>
    </source>
</reference>
<keyword evidence="4" id="KW-0812">Transmembrane</keyword>
<evidence type="ECO:0000256" key="5">
    <source>
        <dbReference type="ARBA" id="ARBA00022729"/>
    </source>
</evidence>
<accession>A0ABY8C8B0</accession>
<proteinExistence type="inferred from homology"/>
<dbReference type="PANTHER" id="PTHR35093:SF8">
    <property type="entry name" value="OUTER MEMBRANE PROTEIN NMB0088-RELATED"/>
    <property type="match status" value="1"/>
</dbReference>
<comment type="similarity">
    <text evidence="2">Belongs to the OmpP1/FadL family.</text>
</comment>
<dbReference type="RefSeq" id="WP_275594458.1">
    <property type="nucleotide sequence ID" value="NZ_CP102381.1"/>
</dbReference>
<evidence type="ECO:0000256" key="1">
    <source>
        <dbReference type="ARBA" id="ARBA00004571"/>
    </source>
</evidence>
<dbReference type="EMBL" id="CP102381">
    <property type="protein sequence ID" value="WEJ62201.1"/>
    <property type="molecule type" value="Genomic_DNA"/>
</dbReference>
<evidence type="ECO:0000256" key="3">
    <source>
        <dbReference type="ARBA" id="ARBA00022452"/>
    </source>
</evidence>
<keyword evidence="3" id="KW-1134">Transmembrane beta strand</keyword>
<dbReference type="Gene3D" id="2.40.160.60">
    <property type="entry name" value="Outer membrane protein transport protein (OMPP1/FadL/TodX)"/>
    <property type="match status" value="2"/>
</dbReference>
<feature type="chain" id="PRO_5047077110" evidence="8">
    <location>
        <begin position="25"/>
        <end position="423"/>
    </location>
</feature>
<feature type="signal peptide" evidence="8">
    <location>
        <begin position="1"/>
        <end position="24"/>
    </location>
</feature>
<keyword evidence="5 8" id="KW-0732">Signal</keyword>
<dbReference type="Pfam" id="PF03349">
    <property type="entry name" value="Toluene_X"/>
    <property type="match status" value="1"/>
</dbReference>
<evidence type="ECO:0000256" key="2">
    <source>
        <dbReference type="ARBA" id="ARBA00008163"/>
    </source>
</evidence>
<keyword evidence="7" id="KW-0998">Cell outer membrane</keyword>
<protein>
    <submittedName>
        <fullName evidence="9">Outer membrane protein transport protein</fullName>
    </submittedName>
</protein>
<evidence type="ECO:0000256" key="8">
    <source>
        <dbReference type="SAM" id="SignalP"/>
    </source>
</evidence>
<evidence type="ECO:0000313" key="9">
    <source>
        <dbReference type="EMBL" id="WEJ62201.1"/>
    </source>
</evidence>
<comment type="subcellular location">
    <subcellularLocation>
        <location evidence="1">Cell outer membrane</location>
        <topology evidence="1">Multi-pass membrane protein</topology>
    </subcellularLocation>
</comment>
<keyword evidence="10" id="KW-1185">Reference proteome</keyword>
<evidence type="ECO:0000256" key="6">
    <source>
        <dbReference type="ARBA" id="ARBA00023136"/>
    </source>
</evidence>
<dbReference type="InterPro" id="IPR005017">
    <property type="entry name" value="OMPP1/FadL/TodX"/>
</dbReference>
<sequence length="423" mass="44161">MKKTKLALAIATAAMVSTSTPVLATNGDVLIGLGAQARALGGTGTAAFFGSENALTNPALLGKSQGSEFAIGGTAFMPNVEATSDVSAPGSASSEKSGNDMNVIPEVSMSTRINENWTFGLGMFGSAGMGVDYRDNAALFEGYSNLQLMKFAPSIAYNDDNFGLGFAPVIQYGALDISYEQNSNPEKTGNGMSTDLGYGFNLGGYMDINDKLTIGLAYQSAISMEYKDQISVAATGFGLTMADKLEQPAEIKIGAAYNTGNWMVTADAKQIKWGDAAGYKEFNWEDQNVFALGAKYTANDYWLGAGYNFGSDPIKEVGVGSTGATPGAGGMDGYYAQASDLFNNHFFPGVVESHITFGGGYSLGKNTMIEGAVTYAAEVEKTVDTGVISSALGSSFASTADAGTSHTVKHSQLGYTVSLKMNF</sequence>
<evidence type="ECO:0000313" key="10">
    <source>
        <dbReference type="Proteomes" id="UP001222275"/>
    </source>
</evidence>
<evidence type="ECO:0000256" key="4">
    <source>
        <dbReference type="ARBA" id="ARBA00022692"/>
    </source>
</evidence>
<dbReference type="Proteomes" id="UP001222275">
    <property type="component" value="Chromosome"/>
</dbReference>